<dbReference type="HOGENOM" id="CLU_1805303_0_0_7"/>
<dbReference type="EMBL" id="CP010312">
    <property type="protein sequence ID" value="AJF08258.1"/>
    <property type="molecule type" value="Genomic_DNA"/>
</dbReference>
<protein>
    <submittedName>
        <fullName evidence="1">Uncharacterized protein</fullName>
    </submittedName>
</protein>
<geneLocation type="plasmid" evidence="1 2">
    <name>pGSUB1</name>
</geneLocation>
<accession>A0A0B5FLF5</accession>
<dbReference type="AlphaFoldDB" id="A0A0B5FLF5"/>
<keyword evidence="2" id="KW-1185">Reference proteome</keyword>
<sequence>MRRFDLKEDISLLKIVNRGPEVVETNFWELEMAREGFFYLSFNAGAGRFLVPPALQHMVKDMIEKVDMVILTLGQLRGKLSYEILFEDHSDSPFSIHIEAKQADRILPESDCDKEFRFTIWTQQGKQADFPCRYRKVDRLPCLKPWDH</sequence>
<name>A0A0B5FLF5_9BACT</name>
<reference evidence="1 2" key="1">
    <citation type="journal article" date="2015" name="Genome Announc.">
        <title>Genomes of Geoalkalibacter ferrihydriticus Z-0531T and Geoalkalibacter subterraneus Red1T, Two Haloalkaliphilic Metal-Reducing Deltaproteobacteria.</title>
        <authorList>
            <person name="Badalamenti J.P."/>
            <person name="Krajmalnik-Brown R."/>
            <person name="Torres C.I."/>
            <person name="Bond D.R."/>
        </authorList>
    </citation>
    <scope>NUCLEOTIDE SEQUENCE [LARGE SCALE GENOMIC DNA]</scope>
    <source>
        <strain evidence="1 2">Red1</strain>
        <plasmid evidence="2">Plasmid pGSUB1</plasmid>
    </source>
</reference>
<organism evidence="1 2">
    <name type="scientific">Geoalkalibacter subterraneus</name>
    <dbReference type="NCBI Taxonomy" id="483547"/>
    <lineage>
        <taxon>Bacteria</taxon>
        <taxon>Pseudomonadati</taxon>
        <taxon>Thermodesulfobacteriota</taxon>
        <taxon>Desulfuromonadia</taxon>
        <taxon>Desulfuromonadales</taxon>
        <taxon>Geoalkalibacteraceae</taxon>
        <taxon>Geoalkalibacter</taxon>
    </lineage>
</organism>
<gene>
    <name evidence="1" type="ORF">GSUB_17410</name>
</gene>
<proteinExistence type="predicted"/>
<dbReference type="KEGG" id="gsb:GSUB_17410"/>
<keyword evidence="1" id="KW-0614">Plasmid</keyword>
<evidence type="ECO:0000313" key="2">
    <source>
        <dbReference type="Proteomes" id="UP000035036"/>
    </source>
</evidence>
<evidence type="ECO:0000313" key="1">
    <source>
        <dbReference type="EMBL" id="AJF08258.1"/>
    </source>
</evidence>
<dbReference type="Proteomes" id="UP000035036">
    <property type="component" value="Plasmid pGSUB1"/>
</dbReference>